<dbReference type="OrthoDB" id="18679at2759"/>
<evidence type="ECO:0000256" key="2">
    <source>
        <dbReference type="SAM" id="MobiDB-lite"/>
    </source>
</evidence>
<feature type="domain" description="T-SNARE coiled-coil homology" evidence="3">
    <location>
        <begin position="240"/>
        <end position="302"/>
    </location>
</feature>
<keyword evidence="5" id="KW-1185">Reference proteome</keyword>
<accession>A0A8H6TBB7</accession>
<dbReference type="InterPro" id="IPR000727">
    <property type="entry name" value="T_SNARE_dom"/>
</dbReference>
<dbReference type="CDD" id="cd15886">
    <property type="entry name" value="SNARE_SEC9N"/>
    <property type="match status" value="1"/>
</dbReference>
<dbReference type="GO" id="GO:0005886">
    <property type="term" value="C:plasma membrane"/>
    <property type="evidence" value="ECO:0007669"/>
    <property type="project" value="TreeGrafter"/>
</dbReference>
<feature type="compositionally biased region" description="Polar residues" evidence="2">
    <location>
        <begin position="210"/>
        <end position="221"/>
    </location>
</feature>
<dbReference type="Gene3D" id="1.20.5.110">
    <property type="match status" value="2"/>
</dbReference>
<sequence length="304" mass="34418">MPLFKRRADNNKSQIPPVEGSSTDQGTLVDPRDRYQRHNGVGDAYTRAGNRGIAQLEQDRTELMGNNIPGAGARTQSRGRFMDGPDIDEEDDEEAIKQKTRVLKQESVASTQRSLRLAREAVETGNATMGRLERQTEQLAKVEHHLDVTKNHMKRADDKTEELRKLNRSIFVPAVTIDRSAEHAERELKTQQRFEQRRTERQQSRKNSDLEQFSGTGTSSRFRTEGSRKKFQFDATASDDEVEDALDSNLDEILSIASQMKRLGTNMNAELDRQNGMLSQMEDSAGKLEGRIKLSTVQLDRAGR</sequence>
<evidence type="ECO:0000313" key="5">
    <source>
        <dbReference type="Proteomes" id="UP000613580"/>
    </source>
</evidence>
<dbReference type="GO" id="GO:0006887">
    <property type="term" value="P:exocytosis"/>
    <property type="evidence" value="ECO:0007669"/>
    <property type="project" value="TreeGrafter"/>
</dbReference>
<dbReference type="Proteomes" id="UP000613580">
    <property type="component" value="Unassembled WGS sequence"/>
</dbReference>
<feature type="compositionally biased region" description="Basic and acidic residues" evidence="2">
    <location>
        <begin position="182"/>
        <end position="209"/>
    </location>
</feature>
<dbReference type="GO" id="GO:0005484">
    <property type="term" value="F:SNAP receptor activity"/>
    <property type="evidence" value="ECO:0007669"/>
    <property type="project" value="TreeGrafter"/>
</dbReference>
<comment type="caution">
    <text evidence="4">The sequence shown here is derived from an EMBL/GenBank/DDBJ whole genome shotgun (WGS) entry which is preliminary data.</text>
</comment>
<protein>
    <submittedName>
        <fullName evidence="4">Protein transporter SEC9</fullName>
    </submittedName>
</protein>
<feature type="region of interest" description="Disordered" evidence="2">
    <location>
        <begin position="1"/>
        <end position="88"/>
    </location>
</feature>
<evidence type="ECO:0000313" key="4">
    <source>
        <dbReference type="EMBL" id="KAF7313467.1"/>
    </source>
</evidence>
<dbReference type="GO" id="GO:0019905">
    <property type="term" value="F:syntaxin binding"/>
    <property type="evidence" value="ECO:0007669"/>
    <property type="project" value="TreeGrafter"/>
</dbReference>
<dbReference type="GO" id="GO:0031201">
    <property type="term" value="C:SNARE complex"/>
    <property type="evidence" value="ECO:0007669"/>
    <property type="project" value="TreeGrafter"/>
</dbReference>
<feature type="compositionally biased region" description="Basic and acidic residues" evidence="2">
    <location>
        <begin position="1"/>
        <end position="10"/>
    </location>
</feature>
<name>A0A8H6TBB7_MYCCL</name>
<feature type="region of interest" description="Disordered" evidence="2">
    <location>
        <begin position="182"/>
        <end position="226"/>
    </location>
</feature>
<dbReference type="GO" id="GO:0006906">
    <property type="term" value="P:vesicle fusion"/>
    <property type="evidence" value="ECO:0007669"/>
    <property type="project" value="TreeGrafter"/>
</dbReference>
<dbReference type="PANTHER" id="PTHR19305:SF9">
    <property type="entry name" value="SYNAPTOSOMAL-ASSOCIATED PROTEIN 29"/>
    <property type="match status" value="1"/>
</dbReference>
<proteinExistence type="inferred from homology"/>
<dbReference type="SMART" id="SM00397">
    <property type="entry name" value="t_SNARE"/>
    <property type="match status" value="2"/>
</dbReference>
<comment type="similarity">
    <text evidence="1">Belongs to the SNAP-25 family.</text>
</comment>
<evidence type="ECO:0000259" key="3">
    <source>
        <dbReference type="PROSITE" id="PS50192"/>
    </source>
</evidence>
<evidence type="ECO:0000256" key="1">
    <source>
        <dbReference type="ARBA" id="ARBA00009480"/>
    </source>
</evidence>
<dbReference type="PANTHER" id="PTHR19305">
    <property type="entry name" value="SYNAPTOSOMAL ASSOCIATED PROTEIN"/>
    <property type="match status" value="1"/>
</dbReference>
<organism evidence="4 5">
    <name type="scientific">Mycena chlorophos</name>
    <name type="common">Agaric fungus</name>
    <name type="synonym">Agaricus chlorophos</name>
    <dbReference type="NCBI Taxonomy" id="658473"/>
    <lineage>
        <taxon>Eukaryota</taxon>
        <taxon>Fungi</taxon>
        <taxon>Dikarya</taxon>
        <taxon>Basidiomycota</taxon>
        <taxon>Agaricomycotina</taxon>
        <taxon>Agaricomycetes</taxon>
        <taxon>Agaricomycetidae</taxon>
        <taxon>Agaricales</taxon>
        <taxon>Marasmiineae</taxon>
        <taxon>Mycenaceae</taxon>
        <taxon>Mycena</taxon>
    </lineage>
</organism>
<dbReference type="PROSITE" id="PS50192">
    <property type="entry name" value="T_SNARE"/>
    <property type="match status" value="1"/>
</dbReference>
<dbReference type="EMBL" id="JACAZE010000006">
    <property type="protein sequence ID" value="KAF7313467.1"/>
    <property type="molecule type" value="Genomic_DNA"/>
</dbReference>
<dbReference type="SUPFAM" id="SSF58038">
    <property type="entry name" value="SNARE fusion complex"/>
    <property type="match status" value="2"/>
</dbReference>
<reference evidence="4" key="1">
    <citation type="submission" date="2020-05" db="EMBL/GenBank/DDBJ databases">
        <title>Mycena genomes resolve the evolution of fungal bioluminescence.</title>
        <authorList>
            <person name="Tsai I.J."/>
        </authorList>
    </citation>
    <scope>NUCLEOTIDE SEQUENCE</scope>
    <source>
        <strain evidence="4">110903Hualien_Pintung</strain>
    </source>
</reference>
<dbReference type="AlphaFoldDB" id="A0A8H6TBB7"/>
<gene>
    <name evidence="4" type="ORF">HMN09_00502600</name>
</gene>